<reference evidence="2 3" key="1">
    <citation type="submission" date="2020-08" db="EMBL/GenBank/DDBJ databases">
        <authorList>
            <person name="Kim C.M."/>
        </authorList>
    </citation>
    <scope>NUCLEOTIDE SEQUENCE [LARGE SCALE GENOMIC DNA]</scope>
    <source>
        <strain evidence="2 3">SR9</strain>
    </source>
</reference>
<gene>
    <name evidence="2" type="primary">napE</name>
    <name evidence="2" type="ORF">H3H45_11855</name>
</gene>
<organism evidence="2 3">
    <name type="scientific">Aquipseudomonas guryensis</name>
    <dbReference type="NCBI Taxonomy" id="2759165"/>
    <lineage>
        <taxon>Bacteria</taxon>
        <taxon>Pseudomonadati</taxon>
        <taxon>Pseudomonadota</taxon>
        <taxon>Gammaproteobacteria</taxon>
        <taxon>Pseudomonadales</taxon>
        <taxon>Pseudomonadaceae</taxon>
        <taxon>Aquipseudomonas</taxon>
    </lineage>
</organism>
<name>A0A7W4DCD1_9GAMM</name>
<evidence type="ECO:0000313" key="2">
    <source>
        <dbReference type="EMBL" id="MBB1519935.1"/>
    </source>
</evidence>
<dbReference type="RefSeq" id="WP_182833957.1">
    <property type="nucleotide sequence ID" value="NZ_JACJFN010000003.1"/>
</dbReference>
<comment type="caution">
    <text evidence="2">The sequence shown here is derived from an EMBL/GenBank/DDBJ whole genome shotgun (WGS) entry which is preliminary data.</text>
</comment>
<accession>A0A7W4DCD1</accession>
<dbReference type="AlphaFoldDB" id="A0A7W4DCD1"/>
<dbReference type="InterPro" id="IPR010649">
    <property type="entry name" value="NapE_TorE"/>
</dbReference>
<dbReference type="InterPro" id="IPR004448">
    <property type="entry name" value="Nitrate_reductase_NapE"/>
</dbReference>
<evidence type="ECO:0000313" key="3">
    <source>
        <dbReference type="Proteomes" id="UP000581189"/>
    </source>
</evidence>
<evidence type="ECO:0000256" key="1">
    <source>
        <dbReference type="SAM" id="Phobius"/>
    </source>
</evidence>
<keyword evidence="1" id="KW-0812">Transmembrane</keyword>
<dbReference type="Pfam" id="PF06796">
    <property type="entry name" value="NapE"/>
    <property type="match status" value="1"/>
</dbReference>
<dbReference type="EMBL" id="JACJFN010000003">
    <property type="protein sequence ID" value="MBB1519935.1"/>
    <property type="molecule type" value="Genomic_DNA"/>
</dbReference>
<keyword evidence="1" id="KW-1133">Transmembrane helix</keyword>
<dbReference type="Proteomes" id="UP000581189">
    <property type="component" value="Unassembled WGS sequence"/>
</dbReference>
<keyword evidence="1" id="KW-0472">Membrane</keyword>
<protein>
    <submittedName>
        <fullName evidence="2">Periplasmic nitrate reductase, NapE protein</fullName>
    </submittedName>
</protein>
<sequence>MPLEIESDDSKGKETKLFLFLVVCLFPILSVVVVGGFGFIIWMYQLIVGPPGPPV</sequence>
<proteinExistence type="predicted"/>
<dbReference type="NCBIfam" id="TIGR02973">
    <property type="entry name" value="nitrate_rd_NapE"/>
    <property type="match status" value="1"/>
</dbReference>
<feature type="transmembrane region" description="Helical" evidence="1">
    <location>
        <begin position="17"/>
        <end position="44"/>
    </location>
</feature>
<keyword evidence="3" id="KW-1185">Reference proteome</keyword>